<proteinExistence type="predicted"/>
<dbReference type="Gene3D" id="3.40.1350.10">
    <property type="match status" value="1"/>
</dbReference>
<sequence length="295" mass="32320">MAKTHGKGPRFVRYFGPVVEALKELGGSGSPDEVRAVVASRLAISEQEQSEQLSSGSSRFDNQVAWARFYLTRAGLLDSSRRGIWSLTEKGRATTLSHTAALQLFKEVHQAFSVEWRARLKPGESSETLEESSAEAVVGAQAPDHREQLLTILKGLPAAGFERLCQRLLRESGFQNVTVTGRSGDGGLDGNGVVEVNPFVSFRVLFQCKRYSGAVAPAHVRDFRGAMAGRADKGIILTTGTFTAEARREAVRDGVPPIELVDGEKFLDMFEKLELGLKPRVAFEIDDGFFDAFRK</sequence>
<dbReference type="InterPro" id="IPR025745">
    <property type="entry name" value="Mrr-like_N_dom"/>
</dbReference>
<dbReference type="SUPFAM" id="SSF52980">
    <property type="entry name" value="Restriction endonuclease-like"/>
    <property type="match status" value="1"/>
</dbReference>
<accession>A0A564ZIS0</accession>
<feature type="domain" description="Restriction endonuclease type IV Mrr" evidence="1">
    <location>
        <begin position="157"/>
        <end position="269"/>
    </location>
</feature>
<gene>
    <name evidence="3" type="primary">mrr</name>
    <name evidence="3" type="ORF">MELA_01611</name>
</gene>
<dbReference type="GO" id="GO:0003677">
    <property type="term" value="F:DNA binding"/>
    <property type="evidence" value="ECO:0007669"/>
    <property type="project" value="InterPro"/>
</dbReference>
<dbReference type="Proteomes" id="UP000334340">
    <property type="component" value="Unassembled WGS sequence"/>
</dbReference>
<dbReference type="GO" id="GO:0009307">
    <property type="term" value="P:DNA restriction-modification system"/>
    <property type="evidence" value="ECO:0007669"/>
    <property type="project" value="InterPro"/>
</dbReference>
<evidence type="ECO:0000259" key="2">
    <source>
        <dbReference type="Pfam" id="PF14338"/>
    </source>
</evidence>
<evidence type="ECO:0000313" key="3">
    <source>
        <dbReference type="EMBL" id="VUZ85229.1"/>
    </source>
</evidence>
<dbReference type="GO" id="GO:0015666">
    <property type="term" value="F:restriction endodeoxyribonuclease activity"/>
    <property type="evidence" value="ECO:0007669"/>
    <property type="project" value="TreeGrafter"/>
</dbReference>
<organism evidence="3 4">
    <name type="scientific">Candidatus Methylomirabilis lanthanidiphila</name>
    <dbReference type="NCBI Taxonomy" id="2211376"/>
    <lineage>
        <taxon>Bacteria</taxon>
        <taxon>Candidatus Methylomirabilota</taxon>
        <taxon>Candidatus Methylomirabilia</taxon>
        <taxon>Candidatus Methylomirabilales</taxon>
        <taxon>Candidatus Methylomirabilaceae</taxon>
        <taxon>Candidatus Methylomirabilis</taxon>
    </lineage>
</organism>
<evidence type="ECO:0000313" key="4">
    <source>
        <dbReference type="Proteomes" id="UP000334340"/>
    </source>
</evidence>
<dbReference type="PANTHER" id="PTHR30015">
    <property type="entry name" value="MRR RESTRICTION SYSTEM PROTEIN"/>
    <property type="match status" value="1"/>
</dbReference>
<keyword evidence="4" id="KW-1185">Reference proteome</keyword>
<name>A0A564ZIS0_9BACT</name>
<evidence type="ECO:0000259" key="1">
    <source>
        <dbReference type="Pfam" id="PF04471"/>
    </source>
</evidence>
<feature type="domain" description="Restriction system protein Mrr-like N-terminal" evidence="2">
    <location>
        <begin position="11"/>
        <end position="94"/>
    </location>
</feature>
<dbReference type="AlphaFoldDB" id="A0A564ZIS0"/>
<dbReference type="InterPro" id="IPR007560">
    <property type="entry name" value="Restrct_endonuc_IV_Mrr"/>
</dbReference>
<dbReference type="Pfam" id="PF14338">
    <property type="entry name" value="Mrr_N"/>
    <property type="match status" value="1"/>
</dbReference>
<reference evidence="3 4" key="1">
    <citation type="submission" date="2019-07" db="EMBL/GenBank/DDBJ databases">
        <authorList>
            <person name="Cremers G."/>
        </authorList>
    </citation>
    <scope>NUCLEOTIDE SEQUENCE [LARGE SCALE GENOMIC DNA]</scope>
</reference>
<dbReference type="EMBL" id="CABIKM010000024">
    <property type="protein sequence ID" value="VUZ85229.1"/>
    <property type="molecule type" value="Genomic_DNA"/>
</dbReference>
<dbReference type="InterPro" id="IPR011335">
    <property type="entry name" value="Restrct_endonuc-II-like"/>
</dbReference>
<dbReference type="InterPro" id="IPR052906">
    <property type="entry name" value="Type_IV_Methyl-Rstrct_Enzyme"/>
</dbReference>
<dbReference type="Pfam" id="PF04471">
    <property type="entry name" value="Mrr_cat"/>
    <property type="match status" value="1"/>
</dbReference>
<dbReference type="InterPro" id="IPR011856">
    <property type="entry name" value="tRNA_endonuc-like_dom_sf"/>
</dbReference>
<dbReference type="PANTHER" id="PTHR30015:SF7">
    <property type="entry name" value="TYPE IV METHYL-DIRECTED RESTRICTION ENZYME ECOKMRR"/>
    <property type="match status" value="1"/>
</dbReference>
<protein>
    <submittedName>
        <fullName evidence="3">Mrr restriction system protein</fullName>
    </submittedName>
</protein>